<evidence type="ECO:0000256" key="5">
    <source>
        <dbReference type="ARBA" id="ARBA00022723"/>
    </source>
</evidence>
<evidence type="ECO:0000256" key="4">
    <source>
        <dbReference type="ARBA" id="ARBA00022617"/>
    </source>
</evidence>
<evidence type="ECO:0000256" key="8">
    <source>
        <dbReference type="ARBA" id="ARBA00023033"/>
    </source>
</evidence>
<dbReference type="InterPro" id="IPR001128">
    <property type="entry name" value="Cyt_P450"/>
</dbReference>
<evidence type="ECO:0000313" key="10">
    <source>
        <dbReference type="EMBL" id="KAG8369465.1"/>
    </source>
</evidence>
<proteinExistence type="inferred from homology"/>
<name>A0AAV6WR66_9LAMI</name>
<keyword evidence="6" id="KW-0560">Oxidoreductase</keyword>
<organism evidence="10 11">
    <name type="scientific">Buddleja alternifolia</name>
    <dbReference type="NCBI Taxonomy" id="168488"/>
    <lineage>
        <taxon>Eukaryota</taxon>
        <taxon>Viridiplantae</taxon>
        <taxon>Streptophyta</taxon>
        <taxon>Embryophyta</taxon>
        <taxon>Tracheophyta</taxon>
        <taxon>Spermatophyta</taxon>
        <taxon>Magnoliopsida</taxon>
        <taxon>eudicotyledons</taxon>
        <taxon>Gunneridae</taxon>
        <taxon>Pentapetalae</taxon>
        <taxon>asterids</taxon>
        <taxon>lamiids</taxon>
        <taxon>Lamiales</taxon>
        <taxon>Scrophulariaceae</taxon>
        <taxon>Buddlejeae</taxon>
        <taxon>Buddleja</taxon>
    </lineage>
</organism>
<comment type="cofactor">
    <cofactor evidence="1">
        <name>heme</name>
        <dbReference type="ChEBI" id="CHEBI:30413"/>
    </cofactor>
</comment>
<dbReference type="GO" id="GO:0016705">
    <property type="term" value="F:oxidoreductase activity, acting on paired donors, with incorporation or reduction of molecular oxygen"/>
    <property type="evidence" value="ECO:0007669"/>
    <property type="project" value="InterPro"/>
</dbReference>
<dbReference type="EMBL" id="WHWC01000014">
    <property type="protein sequence ID" value="KAG8369465.1"/>
    <property type="molecule type" value="Genomic_DNA"/>
</dbReference>
<dbReference type="Gene3D" id="1.10.630.10">
    <property type="entry name" value="Cytochrome P450"/>
    <property type="match status" value="1"/>
</dbReference>
<keyword evidence="7" id="KW-0408">Iron</keyword>
<keyword evidence="5" id="KW-0479">Metal-binding</keyword>
<reference evidence="10" key="1">
    <citation type="submission" date="2019-10" db="EMBL/GenBank/DDBJ databases">
        <authorList>
            <person name="Zhang R."/>
            <person name="Pan Y."/>
            <person name="Wang J."/>
            <person name="Ma R."/>
            <person name="Yu S."/>
        </authorList>
    </citation>
    <scope>NUCLEOTIDE SEQUENCE</scope>
    <source>
        <strain evidence="10">LA-IB0</strain>
        <tissue evidence="10">Leaf</tissue>
    </source>
</reference>
<sequence>MYLKLGLIPHIIVSSPQAAEQFLKTHDLVFASRPPNEAAKYISYEQRGITFGEYGPYWRNMRKLCSLEFFSNLKINSFQPIRKEELSLLVDYLKHAAQERVSVNLSNKISSLTAEISCRMVFGRKYEDKDINEKGFKHVLQEVMKLAIAPNLGEYFPFLQRLDVQGLTKRMKSVSTVIDGFLERIIDEHVRDGNEERSKDFVDTMIMSVMQSGETDSPQLDRRHVKAVMLVIDENIGSSSWQTSENVDYHCRKHCLKDFTMFTILLLVLRNFGMP</sequence>
<dbReference type="GO" id="GO:0016020">
    <property type="term" value="C:membrane"/>
    <property type="evidence" value="ECO:0007669"/>
    <property type="project" value="UniProtKB-SubCell"/>
</dbReference>
<accession>A0AAV6WR66</accession>
<dbReference type="Proteomes" id="UP000826271">
    <property type="component" value="Unassembled WGS sequence"/>
</dbReference>
<evidence type="ECO:0000256" key="9">
    <source>
        <dbReference type="ARBA" id="ARBA00023136"/>
    </source>
</evidence>
<dbReference type="SUPFAM" id="SSF48264">
    <property type="entry name" value="Cytochrome P450"/>
    <property type="match status" value="1"/>
</dbReference>
<evidence type="ECO:0000313" key="11">
    <source>
        <dbReference type="Proteomes" id="UP000826271"/>
    </source>
</evidence>
<evidence type="ECO:0000256" key="2">
    <source>
        <dbReference type="ARBA" id="ARBA00004370"/>
    </source>
</evidence>
<comment type="subcellular location">
    <subcellularLocation>
        <location evidence="2">Membrane</location>
    </subcellularLocation>
</comment>
<keyword evidence="11" id="KW-1185">Reference proteome</keyword>
<dbReference type="InterPro" id="IPR036396">
    <property type="entry name" value="Cyt_P450_sf"/>
</dbReference>
<keyword evidence="9" id="KW-0472">Membrane</keyword>
<gene>
    <name evidence="10" type="ORF">BUALT_Bualt14G0016500</name>
</gene>
<evidence type="ECO:0000256" key="6">
    <source>
        <dbReference type="ARBA" id="ARBA00023002"/>
    </source>
</evidence>
<protein>
    <recommendedName>
        <fullName evidence="12">Cytochrome P450</fullName>
    </recommendedName>
</protein>
<keyword evidence="8" id="KW-0503">Monooxygenase</keyword>
<comment type="caution">
    <text evidence="10">The sequence shown here is derived from an EMBL/GenBank/DDBJ whole genome shotgun (WGS) entry which is preliminary data.</text>
</comment>
<evidence type="ECO:0000256" key="7">
    <source>
        <dbReference type="ARBA" id="ARBA00023004"/>
    </source>
</evidence>
<dbReference type="AlphaFoldDB" id="A0AAV6WR66"/>
<evidence type="ECO:0000256" key="3">
    <source>
        <dbReference type="ARBA" id="ARBA00010617"/>
    </source>
</evidence>
<keyword evidence="4" id="KW-0349">Heme</keyword>
<dbReference type="GO" id="GO:0005506">
    <property type="term" value="F:iron ion binding"/>
    <property type="evidence" value="ECO:0007669"/>
    <property type="project" value="InterPro"/>
</dbReference>
<dbReference type="PANTHER" id="PTHR47943:SF2">
    <property type="entry name" value="CYTOCHROME P450"/>
    <property type="match status" value="1"/>
</dbReference>
<evidence type="ECO:0008006" key="12">
    <source>
        <dbReference type="Google" id="ProtNLM"/>
    </source>
</evidence>
<comment type="similarity">
    <text evidence="3">Belongs to the cytochrome P450 family.</text>
</comment>
<dbReference type="GO" id="GO:0020037">
    <property type="term" value="F:heme binding"/>
    <property type="evidence" value="ECO:0007669"/>
    <property type="project" value="InterPro"/>
</dbReference>
<evidence type="ECO:0000256" key="1">
    <source>
        <dbReference type="ARBA" id="ARBA00001971"/>
    </source>
</evidence>
<dbReference type="Pfam" id="PF00067">
    <property type="entry name" value="p450"/>
    <property type="match status" value="1"/>
</dbReference>
<dbReference type="GO" id="GO:0004497">
    <property type="term" value="F:monooxygenase activity"/>
    <property type="evidence" value="ECO:0007669"/>
    <property type="project" value="UniProtKB-KW"/>
</dbReference>
<dbReference type="PANTHER" id="PTHR47943">
    <property type="entry name" value="CYTOCHROME P450 93A3-LIKE"/>
    <property type="match status" value="1"/>
</dbReference>